<evidence type="ECO:0000313" key="2">
    <source>
        <dbReference type="Proteomes" id="UP000613266"/>
    </source>
</evidence>
<name>A0A931ND96_9BURK</name>
<evidence type="ECO:0000313" key="1">
    <source>
        <dbReference type="EMBL" id="MBH9576437.1"/>
    </source>
</evidence>
<dbReference type="EMBL" id="JAEDAK010000003">
    <property type="protein sequence ID" value="MBH9576437.1"/>
    <property type="molecule type" value="Genomic_DNA"/>
</dbReference>
<dbReference type="SUPFAM" id="SSF53335">
    <property type="entry name" value="S-adenosyl-L-methionine-dependent methyltransferases"/>
    <property type="match status" value="1"/>
</dbReference>
<dbReference type="InterPro" id="IPR029063">
    <property type="entry name" value="SAM-dependent_MTases_sf"/>
</dbReference>
<dbReference type="Proteomes" id="UP000613266">
    <property type="component" value="Unassembled WGS sequence"/>
</dbReference>
<keyword evidence="1" id="KW-0808">Transferase</keyword>
<sequence>MSDTASRYELSNNWFEMGARPVWEALIPSIKPARILEIGSFEGASVCYLIDKLGAQQALELHCVDTWEGGMEHAGLNMGAVEQRFDANVAKASAAAAHPVVVHKHKGYSDGQLAKLLVEGKAGYFDFAYVDGSHQAPDVLCDAVLAFRLLRVGGVLVFDDYIWGFGGAACDPLNAPKIAVDAFSTMYARKLAMLNAPCLQKYFQKTAN</sequence>
<dbReference type="GO" id="GO:0032259">
    <property type="term" value="P:methylation"/>
    <property type="evidence" value="ECO:0007669"/>
    <property type="project" value="UniProtKB-KW"/>
</dbReference>
<keyword evidence="2" id="KW-1185">Reference proteome</keyword>
<dbReference type="AlphaFoldDB" id="A0A931ND96"/>
<comment type="caution">
    <text evidence="1">The sequence shown here is derived from an EMBL/GenBank/DDBJ whole genome shotgun (WGS) entry which is preliminary data.</text>
</comment>
<gene>
    <name evidence="1" type="ORF">I7X39_05905</name>
</gene>
<keyword evidence="1" id="KW-0489">Methyltransferase</keyword>
<protein>
    <submittedName>
        <fullName evidence="1">Class I SAM-dependent methyltransferase</fullName>
    </submittedName>
</protein>
<dbReference type="RefSeq" id="WP_198110057.1">
    <property type="nucleotide sequence ID" value="NZ_JAEDAK010000003.1"/>
</dbReference>
<accession>A0A931ND96</accession>
<dbReference type="Gene3D" id="3.40.50.150">
    <property type="entry name" value="Vaccinia Virus protein VP39"/>
    <property type="match status" value="1"/>
</dbReference>
<organism evidence="1 2">
    <name type="scientific">Inhella proteolytica</name>
    <dbReference type="NCBI Taxonomy" id="2795029"/>
    <lineage>
        <taxon>Bacteria</taxon>
        <taxon>Pseudomonadati</taxon>
        <taxon>Pseudomonadota</taxon>
        <taxon>Betaproteobacteria</taxon>
        <taxon>Burkholderiales</taxon>
        <taxon>Sphaerotilaceae</taxon>
        <taxon>Inhella</taxon>
    </lineage>
</organism>
<dbReference type="GO" id="GO:0008168">
    <property type="term" value="F:methyltransferase activity"/>
    <property type="evidence" value="ECO:0007669"/>
    <property type="project" value="UniProtKB-KW"/>
</dbReference>
<proteinExistence type="predicted"/>
<dbReference type="Pfam" id="PF13578">
    <property type="entry name" value="Methyltransf_24"/>
    <property type="match status" value="1"/>
</dbReference>
<reference evidence="1" key="1">
    <citation type="submission" date="2020-12" db="EMBL/GenBank/DDBJ databases">
        <title>The genome sequence of Inhella sp. 1Y17.</title>
        <authorList>
            <person name="Liu Y."/>
        </authorList>
    </citation>
    <scope>NUCLEOTIDE SEQUENCE</scope>
    <source>
        <strain evidence="1">1Y17</strain>
    </source>
</reference>